<keyword evidence="4" id="KW-1185">Reference proteome</keyword>
<keyword evidence="2" id="KW-1133">Transmembrane helix</keyword>
<dbReference type="InParanoid" id="E9HYE7"/>
<dbReference type="EMBL" id="GL733144">
    <property type="protein sequence ID" value="EFX63232.1"/>
    <property type="molecule type" value="Genomic_DNA"/>
</dbReference>
<evidence type="ECO:0000256" key="1">
    <source>
        <dbReference type="SAM" id="MobiDB-lite"/>
    </source>
</evidence>
<feature type="region of interest" description="Disordered" evidence="1">
    <location>
        <begin position="1"/>
        <end position="89"/>
    </location>
</feature>
<dbReference type="Proteomes" id="UP000000305">
    <property type="component" value="Unassembled WGS sequence"/>
</dbReference>
<evidence type="ECO:0000313" key="3">
    <source>
        <dbReference type="EMBL" id="EFX63232.1"/>
    </source>
</evidence>
<dbReference type="HOGENOM" id="CLU_426584_0_0_1"/>
<feature type="compositionally biased region" description="Basic and acidic residues" evidence="1">
    <location>
        <begin position="622"/>
        <end position="633"/>
    </location>
</feature>
<feature type="transmembrane region" description="Helical" evidence="2">
    <location>
        <begin position="233"/>
        <end position="257"/>
    </location>
</feature>
<proteinExistence type="predicted"/>
<feature type="compositionally biased region" description="Polar residues" evidence="1">
    <location>
        <begin position="42"/>
        <end position="57"/>
    </location>
</feature>
<accession>E9HYE7</accession>
<dbReference type="STRING" id="6669.E9HYE7"/>
<dbReference type="PANTHER" id="PTHR34153:SF2">
    <property type="entry name" value="SI:CH211-262H13.3-RELATED"/>
    <property type="match status" value="1"/>
</dbReference>
<feature type="region of interest" description="Disordered" evidence="1">
    <location>
        <begin position="471"/>
        <end position="511"/>
    </location>
</feature>
<dbReference type="PANTHER" id="PTHR34153">
    <property type="entry name" value="SI:CH211-262H13.3-RELATED-RELATED"/>
    <property type="match status" value="1"/>
</dbReference>
<gene>
    <name evidence="3" type="ORF">DAPPUDRAFT_119396</name>
</gene>
<dbReference type="KEGG" id="dpx:DAPPUDRAFT_119396"/>
<evidence type="ECO:0000313" key="4">
    <source>
        <dbReference type="Proteomes" id="UP000000305"/>
    </source>
</evidence>
<organism evidence="3 4">
    <name type="scientific">Daphnia pulex</name>
    <name type="common">Water flea</name>
    <dbReference type="NCBI Taxonomy" id="6669"/>
    <lineage>
        <taxon>Eukaryota</taxon>
        <taxon>Metazoa</taxon>
        <taxon>Ecdysozoa</taxon>
        <taxon>Arthropoda</taxon>
        <taxon>Crustacea</taxon>
        <taxon>Branchiopoda</taxon>
        <taxon>Diplostraca</taxon>
        <taxon>Cladocera</taxon>
        <taxon>Anomopoda</taxon>
        <taxon>Daphniidae</taxon>
        <taxon>Daphnia</taxon>
    </lineage>
</organism>
<evidence type="ECO:0000256" key="2">
    <source>
        <dbReference type="SAM" id="Phobius"/>
    </source>
</evidence>
<feature type="compositionally biased region" description="Basic and acidic residues" evidence="1">
    <location>
        <begin position="554"/>
        <end position="605"/>
    </location>
</feature>
<keyword evidence="2" id="KW-0812">Transmembrane</keyword>
<feature type="region of interest" description="Disordered" evidence="1">
    <location>
        <begin position="554"/>
        <end position="642"/>
    </location>
</feature>
<protein>
    <submittedName>
        <fullName evidence="3">Uncharacterized protein</fullName>
    </submittedName>
</protein>
<sequence>MRKQYSNRMTFEEAVQHENKAVDNPSGDIESTDNEKEKRSRATSNKPGSSVVRSSNDLVDFEEDTFPSRSTPPKNPRALASTSKYRDDGIVNQFRQNEAGNRRPKVTSIPFESSDQFVQRGIVSISHDMRDNRSLGSAVLEQLKKIETRLMMEQDLEQDLEQDEFLLDFPLKSIDDFHSFDEEMLKNNCFRKKLHTHLTGIGGNDGRNIVRSIAKRLISKDLDLNAKSKPRNVILISGVMNLGCPSAPIWVGLLTFFRPPNALLCGCLAVQWMFDGCFEHPCTTSVEHPWGCPVLCGFTPAKKFCLLKSHRNLLFPLPISLSHRNGNNFAKTTPATFDTGYPDTGYPTLATHKAGTGYPDTGYPTLAIPNLLPLENGSYTKYSPGHRPDLISHSPETSDPPLKSLESDVVVGSELAISLEEETPTPEENFTPWQLKLMELEIATIVIHGWISICLFLNHHFFVGATSETLTTEPGEKVNGSRSTAGSRKLFYNEQRDPSQRAPSENFVGANKFIQERTSPNKSYSSSTEKANFFTMTDEEWLDLYWDQFEEDGDKKEKQYDKEDKNEEETAKEEEKETVKEEEKETAKEEEKEIAAKANEGKPAENELAVPEPSKSAKRRMNFQEKYKSKEAACRQPLENET</sequence>
<keyword evidence="2" id="KW-0472">Membrane</keyword>
<dbReference type="AlphaFoldDB" id="E9HYE7"/>
<reference evidence="3 4" key="1">
    <citation type="journal article" date="2011" name="Science">
        <title>The ecoresponsive genome of Daphnia pulex.</title>
        <authorList>
            <person name="Colbourne J.K."/>
            <person name="Pfrender M.E."/>
            <person name="Gilbert D."/>
            <person name="Thomas W.K."/>
            <person name="Tucker A."/>
            <person name="Oakley T.H."/>
            <person name="Tokishita S."/>
            <person name="Aerts A."/>
            <person name="Arnold G.J."/>
            <person name="Basu M.K."/>
            <person name="Bauer D.J."/>
            <person name="Caceres C.E."/>
            <person name="Carmel L."/>
            <person name="Casola C."/>
            <person name="Choi J.H."/>
            <person name="Detter J.C."/>
            <person name="Dong Q."/>
            <person name="Dusheyko S."/>
            <person name="Eads B.D."/>
            <person name="Frohlich T."/>
            <person name="Geiler-Samerotte K.A."/>
            <person name="Gerlach D."/>
            <person name="Hatcher P."/>
            <person name="Jogdeo S."/>
            <person name="Krijgsveld J."/>
            <person name="Kriventseva E.V."/>
            <person name="Kultz D."/>
            <person name="Laforsch C."/>
            <person name="Lindquist E."/>
            <person name="Lopez J."/>
            <person name="Manak J.R."/>
            <person name="Muller J."/>
            <person name="Pangilinan J."/>
            <person name="Patwardhan R.P."/>
            <person name="Pitluck S."/>
            <person name="Pritham E.J."/>
            <person name="Rechtsteiner A."/>
            <person name="Rho M."/>
            <person name="Rogozin I.B."/>
            <person name="Sakarya O."/>
            <person name="Salamov A."/>
            <person name="Schaack S."/>
            <person name="Shapiro H."/>
            <person name="Shiga Y."/>
            <person name="Skalitzky C."/>
            <person name="Smith Z."/>
            <person name="Souvorov A."/>
            <person name="Sung W."/>
            <person name="Tang Z."/>
            <person name="Tsuchiya D."/>
            <person name="Tu H."/>
            <person name="Vos H."/>
            <person name="Wang M."/>
            <person name="Wolf Y.I."/>
            <person name="Yamagata H."/>
            <person name="Yamada T."/>
            <person name="Ye Y."/>
            <person name="Shaw J.R."/>
            <person name="Andrews J."/>
            <person name="Crease T.J."/>
            <person name="Tang H."/>
            <person name="Lucas S.M."/>
            <person name="Robertson H.M."/>
            <person name="Bork P."/>
            <person name="Koonin E.V."/>
            <person name="Zdobnov E.M."/>
            <person name="Grigoriev I.V."/>
            <person name="Lynch M."/>
            <person name="Boore J.L."/>
        </authorList>
    </citation>
    <scope>NUCLEOTIDE SEQUENCE [LARGE SCALE GENOMIC DNA]</scope>
</reference>
<name>E9HYE7_DAPPU</name>
<feature type="compositionally biased region" description="Basic and acidic residues" evidence="1">
    <location>
        <begin position="10"/>
        <end position="21"/>
    </location>
</feature>